<name>A0ABU3S9T2_9HYPH</name>
<evidence type="ECO:0000313" key="3">
    <source>
        <dbReference type="Proteomes" id="UP001254257"/>
    </source>
</evidence>
<comment type="caution">
    <text evidence="2">The sequence shown here is derived from an EMBL/GenBank/DDBJ whole genome shotgun (WGS) entry which is preliminary data.</text>
</comment>
<gene>
    <name evidence="2" type="ORF">RKE40_16725</name>
</gene>
<reference evidence="2 3" key="1">
    <citation type="submission" date="2023-09" db="EMBL/GenBank/DDBJ databases">
        <title>Whole genome shotgun sequencing (WGS) of Bosea sp. ZW T0_25, isolated from stored onions (Allium cepa).</title>
        <authorList>
            <person name="Stoll D.A."/>
            <person name="Huch M."/>
        </authorList>
    </citation>
    <scope>NUCLEOTIDE SEQUENCE [LARGE SCALE GENOMIC DNA]</scope>
    <source>
        <strain evidence="2 3">ZW T0_25</strain>
    </source>
</reference>
<evidence type="ECO:0000259" key="1">
    <source>
        <dbReference type="Pfam" id="PF15919"/>
    </source>
</evidence>
<accession>A0ABU3S9T2</accession>
<dbReference type="EMBL" id="JAWDID010000025">
    <property type="protein sequence ID" value="MDU0341544.1"/>
    <property type="molecule type" value="Genomic_DNA"/>
</dbReference>
<proteinExistence type="predicted"/>
<dbReference type="Gene3D" id="3.30.160.250">
    <property type="match status" value="1"/>
</dbReference>
<protein>
    <submittedName>
        <fullName evidence="2">Type II toxin-antitoxin system HicB family antitoxin</fullName>
    </submittedName>
</protein>
<dbReference type="RefSeq" id="WP_316019362.1">
    <property type="nucleotide sequence ID" value="NZ_JAWDID010000025.1"/>
</dbReference>
<dbReference type="InterPro" id="IPR035069">
    <property type="entry name" value="TTHA1013/TTHA0281-like"/>
</dbReference>
<organism evidence="2 3">
    <name type="scientific">Bosea rubneri</name>
    <dbReference type="NCBI Taxonomy" id="3075434"/>
    <lineage>
        <taxon>Bacteria</taxon>
        <taxon>Pseudomonadati</taxon>
        <taxon>Pseudomonadota</taxon>
        <taxon>Alphaproteobacteria</taxon>
        <taxon>Hyphomicrobiales</taxon>
        <taxon>Boseaceae</taxon>
        <taxon>Bosea</taxon>
    </lineage>
</organism>
<evidence type="ECO:0000313" key="2">
    <source>
        <dbReference type="EMBL" id="MDU0341544.1"/>
    </source>
</evidence>
<keyword evidence="3" id="KW-1185">Reference proteome</keyword>
<dbReference type="Proteomes" id="UP001254257">
    <property type="component" value="Unassembled WGS sequence"/>
</dbReference>
<dbReference type="Pfam" id="PF15919">
    <property type="entry name" value="HicB_lk_antitox"/>
    <property type="match status" value="1"/>
</dbReference>
<sequence length="108" mass="11575">MPRVIALIHQSAGVFGISFPDFPGCICSADSLDEAVRRGSRALSRHLAAMVEDGLAVPEPRPLSALRVDPDFAEDIVEAVRIVPVELPDIEPRPFVPAGAARIGLGWH</sequence>
<dbReference type="SUPFAM" id="SSF143100">
    <property type="entry name" value="TTHA1013/TTHA0281-like"/>
    <property type="match status" value="1"/>
</dbReference>
<dbReference type="InterPro" id="IPR031807">
    <property type="entry name" value="HicB-like"/>
</dbReference>
<feature type="domain" description="HicB-like antitoxin of toxin-antitoxin system" evidence="1">
    <location>
        <begin position="6"/>
        <end position="87"/>
    </location>
</feature>